<dbReference type="Gene3D" id="1.25.40.420">
    <property type="match status" value="1"/>
</dbReference>
<evidence type="ECO:0000313" key="8">
    <source>
        <dbReference type="Proteomes" id="UP000001074"/>
    </source>
</evidence>
<dbReference type="FunCoup" id="G1NXV2">
    <property type="interactions" value="128"/>
</dbReference>
<dbReference type="OMA" id="LMLCGGR"/>
<evidence type="ECO:0000313" key="7">
    <source>
        <dbReference type="Ensembl" id="ENSMLUP00000002217.2"/>
    </source>
</evidence>
<protein>
    <submittedName>
        <fullName evidence="7">Galectin 3 binding protein</fullName>
    </submittedName>
</protein>
<dbReference type="SMART" id="SM00875">
    <property type="entry name" value="BACK"/>
    <property type="match status" value="1"/>
</dbReference>
<keyword evidence="2 4" id="KW-1015">Disulfide bond</keyword>
<dbReference type="AlphaFoldDB" id="G1NXV2"/>
<organism evidence="7 8">
    <name type="scientific">Myotis lucifugus</name>
    <name type="common">Little brown bat</name>
    <dbReference type="NCBI Taxonomy" id="59463"/>
    <lineage>
        <taxon>Eukaryota</taxon>
        <taxon>Metazoa</taxon>
        <taxon>Chordata</taxon>
        <taxon>Craniata</taxon>
        <taxon>Vertebrata</taxon>
        <taxon>Euteleostomi</taxon>
        <taxon>Mammalia</taxon>
        <taxon>Eutheria</taxon>
        <taxon>Laurasiatheria</taxon>
        <taxon>Chiroptera</taxon>
        <taxon>Yangochiroptera</taxon>
        <taxon>Vespertilionidae</taxon>
        <taxon>Myotis</taxon>
    </lineage>
</organism>
<dbReference type="SMART" id="SM00202">
    <property type="entry name" value="SR"/>
    <property type="match status" value="1"/>
</dbReference>
<dbReference type="PANTHER" id="PTHR24410:SF16">
    <property type="entry name" value="GALECTIN-3-BINDING PROTEIN"/>
    <property type="match status" value="1"/>
</dbReference>
<reference evidence="7" key="2">
    <citation type="submission" date="2025-08" db="UniProtKB">
        <authorList>
            <consortium name="Ensembl"/>
        </authorList>
    </citation>
    <scope>IDENTIFICATION</scope>
</reference>
<evidence type="ECO:0000259" key="6">
    <source>
        <dbReference type="PROSITE" id="PS50287"/>
    </source>
</evidence>
<dbReference type="SUPFAM" id="SSF56487">
    <property type="entry name" value="SRCR-like"/>
    <property type="match status" value="1"/>
</dbReference>
<dbReference type="Gene3D" id="3.10.250.10">
    <property type="entry name" value="SRCR-like domain"/>
    <property type="match status" value="1"/>
</dbReference>
<dbReference type="HOGENOM" id="CLU_032646_0_0_1"/>
<dbReference type="InterPro" id="IPR011705">
    <property type="entry name" value="BACK"/>
</dbReference>
<dbReference type="Ensembl" id="ENSMLUT00000002439.2">
    <property type="protein sequence ID" value="ENSMLUP00000002217.2"/>
    <property type="gene ID" value="ENSMLUG00000002441.2"/>
</dbReference>
<reference evidence="7 8" key="1">
    <citation type="journal article" date="2011" name="Nature">
        <title>A high-resolution map of human evolutionary constraint using 29 mammals.</title>
        <authorList>
            <person name="Lindblad-Toh K."/>
            <person name="Garber M."/>
            <person name="Zuk O."/>
            <person name="Lin M.F."/>
            <person name="Parker B.J."/>
            <person name="Washietl S."/>
            <person name="Kheradpour P."/>
            <person name="Ernst J."/>
            <person name="Jordan G."/>
            <person name="Mauceli E."/>
            <person name="Ward L.D."/>
            <person name="Lowe C.B."/>
            <person name="Holloway A.K."/>
            <person name="Clamp M."/>
            <person name="Gnerre S."/>
            <person name="Alfoldi J."/>
            <person name="Beal K."/>
            <person name="Chang J."/>
            <person name="Clawson H."/>
            <person name="Cuff J."/>
            <person name="Di Palma F."/>
            <person name="Fitzgerald S."/>
            <person name="Flicek P."/>
            <person name="Guttman M."/>
            <person name="Hubisz M.J."/>
            <person name="Jaffe D.B."/>
            <person name="Jungreis I."/>
            <person name="Kent W.J."/>
            <person name="Kostka D."/>
            <person name="Lara M."/>
            <person name="Martins A.L."/>
            <person name="Massingham T."/>
            <person name="Moltke I."/>
            <person name="Raney B.J."/>
            <person name="Rasmussen M.D."/>
            <person name="Robinson J."/>
            <person name="Stark A."/>
            <person name="Vilella A.J."/>
            <person name="Wen J."/>
            <person name="Xie X."/>
            <person name="Zody M.C."/>
            <person name="Baldwin J."/>
            <person name="Bloom T."/>
            <person name="Chin C.W."/>
            <person name="Heiman D."/>
            <person name="Nicol R."/>
            <person name="Nusbaum C."/>
            <person name="Young S."/>
            <person name="Wilkinson J."/>
            <person name="Worley K.C."/>
            <person name="Kovar C.L."/>
            <person name="Muzny D.M."/>
            <person name="Gibbs R.A."/>
            <person name="Cree A."/>
            <person name="Dihn H.H."/>
            <person name="Fowler G."/>
            <person name="Jhangiani S."/>
            <person name="Joshi V."/>
            <person name="Lee S."/>
            <person name="Lewis L.R."/>
            <person name="Nazareth L.V."/>
            <person name="Okwuonu G."/>
            <person name="Santibanez J."/>
            <person name="Warren W.C."/>
            <person name="Mardis E.R."/>
            <person name="Weinstock G.M."/>
            <person name="Wilson R.K."/>
            <person name="Delehaunty K."/>
            <person name="Dooling D."/>
            <person name="Fronik C."/>
            <person name="Fulton L."/>
            <person name="Fulton B."/>
            <person name="Graves T."/>
            <person name="Minx P."/>
            <person name="Sodergren E."/>
            <person name="Birney E."/>
            <person name="Margulies E.H."/>
            <person name="Herrero J."/>
            <person name="Green E.D."/>
            <person name="Haussler D."/>
            <person name="Siepel A."/>
            <person name="Goldman N."/>
            <person name="Pollard K.S."/>
            <person name="Pedersen J.S."/>
            <person name="Lander E.S."/>
            <person name="Kellis M."/>
        </authorList>
    </citation>
    <scope>NUCLEOTIDE SEQUENCE [LARGE SCALE GENOMIC DNA]</scope>
</reference>
<dbReference type="FunFam" id="3.10.250.10:FF:000005">
    <property type="entry name" value="Neurotrypsin isoform A"/>
    <property type="match status" value="1"/>
</dbReference>
<dbReference type="PANTHER" id="PTHR24410">
    <property type="entry name" value="HL07962P-RELATED"/>
    <property type="match status" value="1"/>
</dbReference>
<dbReference type="Pfam" id="PF07707">
    <property type="entry name" value="BACK"/>
    <property type="match status" value="1"/>
</dbReference>
<feature type="chain" id="PRO_5003417301" evidence="5">
    <location>
        <begin position="19"/>
        <end position="571"/>
    </location>
</feature>
<dbReference type="InParanoid" id="G1NXV2"/>
<dbReference type="eggNOG" id="ENOG502QU48">
    <property type="taxonomic scope" value="Eukaryota"/>
</dbReference>
<evidence type="ECO:0000256" key="4">
    <source>
        <dbReference type="PROSITE-ProRule" id="PRU00196"/>
    </source>
</evidence>
<dbReference type="PROSITE" id="PS00420">
    <property type="entry name" value="SRCR_1"/>
    <property type="match status" value="1"/>
</dbReference>
<feature type="domain" description="SRCR" evidence="6">
    <location>
        <begin position="24"/>
        <end position="124"/>
    </location>
</feature>
<evidence type="ECO:0000256" key="1">
    <source>
        <dbReference type="ARBA" id="ARBA00022729"/>
    </source>
</evidence>
<feature type="disulfide bond" evidence="4">
    <location>
        <begin position="49"/>
        <end position="113"/>
    </location>
</feature>
<dbReference type="GeneTree" id="ENSGT00940000162516"/>
<dbReference type="Pfam" id="PF00530">
    <property type="entry name" value="SRCR"/>
    <property type="match status" value="1"/>
</dbReference>
<keyword evidence="8" id="KW-1185">Reference proteome</keyword>
<dbReference type="GO" id="GO:0016020">
    <property type="term" value="C:membrane"/>
    <property type="evidence" value="ECO:0007669"/>
    <property type="project" value="InterPro"/>
</dbReference>
<reference evidence="7" key="3">
    <citation type="submission" date="2025-09" db="UniProtKB">
        <authorList>
            <consortium name="Ensembl"/>
        </authorList>
    </citation>
    <scope>IDENTIFICATION</scope>
</reference>
<keyword evidence="3" id="KW-0325">Glycoprotein</keyword>
<feature type="signal peptide" evidence="5">
    <location>
        <begin position="1"/>
        <end position="18"/>
    </location>
</feature>
<proteinExistence type="predicted"/>
<accession>G1NXV2</accession>
<dbReference type="PRINTS" id="PR00258">
    <property type="entry name" value="SPERACTRCPTR"/>
</dbReference>
<keyword evidence="1 5" id="KW-0732">Signal</keyword>
<dbReference type="STRING" id="59463.ENSMLUP00000002217"/>
<dbReference type="GO" id="GO:0005615">
    <property type="term" value="C:extracellular space"/>
    <property type="evidence" value="ECO:0007669"/>
    <property type="project" value="Ensembl"/>
</dbReference>
<dbReference type="Proteomes" id="UP000001074">
    <property type="component" value="Unassembled WGS sequence"/>
</dbReference>
<feature type="disulfide bond" evidence="4">
    <location>
        <begin position="93"/>
        <end position="103"/>
    </location>
</feature>
<dbReference type="InterPro" id="IPR001190">
    <property type="entry name" value="SRCR"/>
</dbReference>
<dbReference type="PROSITE" id="PS50287">
    <property type="entry name" value="SRCR_2"/>
    <property type="match status" value="1"/>
</dbReference>
<dbReference type="EMBL" id="AAPE02060123">
    <property type="status" value="NOT_ANNOTATED_CDS"/>
    <property type="molecule type" value="Genomic_DNA"/>
</dbReference>
<feature type="disulfide bond" evidence="4">
    <location>
        <begin position="62"/>
        <end position="123"/>
    </location>
</feature>
<dbReference type="SUPFAM" id="SSF54695">
    <property type="entry name" value="POZ domain"/>
    <property type="match status" value="1"/>
</dbReference>
<dbReference type="EMBL" id="AAPE02060124">
    <property type="status" value="NOT_ANNOTATED_CDS"/>
    <property type="molecule type" value="Genomic_DNA"/>
</dbReference>
<evidence type="ECO:0000256" key="5">
    <source>
        <dbReference type="SAM" id="SignalP"/>
    </source>
</evidence>
<evidence type="ECO:0000256" key="2">
    <source>
        <dbReference type="ARBA" id="ARBA00023157"/>
    </source>
</evidence>
<dbReference type="InterPro" id="IPR036772">
    <property type="entry name" value="SRCR-like_dom_sf"/>
</dbReference>
<dbReference type="GO" id="GO:0031012">
    <property type="term" value="C:extracellular matrix"/>
    <property type="evidence" value="ECO:0007669"/>
    <property type="project" value="TreeGrafter"/>
</dbReference>
<dbReference type="Gene3D" id="3.30.710.10">
    <property type="entry name" value="Potassium Channel Kv1.1, Chain A"/>
    <property type="match status" value="1"/>
</dbReference>
<dbReference type="InterPro" id="IPR051481">
    <property type="entry name" value="BTB-POZ/Galectin-3-binding"/>
</dbReference>
<dbReference type="InterPro" id="IPR011333">
    <property type="entry name" value="SKP1/BTB/POZ_sf"/>
</dbReference>
<sequence>MALPRLLWVWLLVAGTQGVRDGDMRLANGDAPNEGRVEIFYGGQWGTVCDNLWDLVDASVVCRALGFENATEALGRAAFGPGTGPIMLDEVQCSGTETSLANCSSLGWLRSNCRHNQDAGVICSNGARLPHPTPQNRHLPAVLAQIFDSQRGCDLTVAVKADDAEPLSLCAHSLILTSNPEAQALWTEPGSTVTMEVDAECLPVVTDFIRYFYSRRIDVALPTVKCLHKLASVFGAQQLQAYCASLFAFLLPEDLSFQTALDLHAYALATRDPTLEELCVQFLAWNFEALTGAEAWPRVPTALLRALLSRSELAVPSELALLTALDAWSREKGAAPGDVEGLVREVRFPMIPPEDLFQLQSNLSLYRSHRALFQEQTLQALEFHTVPLPLLAQLRGLNLSQDAYQPRLYTSPTWSGAVARSSRRSYDSYPYHYGSYSKSYDRYGTGYFQTPQHPSFLFRNSRVSWTLRYLPTVQSCWDYGFSCSSDEVPVLGLFKSGSSDPTIGYENKALMLCGGRFVADVRAFEGGKAEIPSALNANSSRRASFFPCPAGFSSFRGVIRPFYLTNSSGVD</sequence>
<gene>
    <name evidence="7" type="primary">LGALS3BP</name>
</gene>
<name>G1NXV2_MYOLU</name>
<evidence type="ECO:0000256" key="3">
    <source>
        <dbReference type="ARBA" id="ARBA00023180"/>
    </source>
</evidence>